<gene>
    <name evidence="1" type="ORF">SSLN_LOCUS8947</name>
</gene>
<dbReference type="AlphaFoldDB" id="A0A183SXJ9"/>
<organism evidence="3">
    <name type="scientific">Schistocephalus solidus</name>
    <name type="common">Tapeworm</name>
    <dbReference type="NCBI Taxonomy" id="70667"/>
    <lineage>
        <taxon>Eukaryota</taxon>
        <taxon>Metazoa</taxon>
        <taxon>Spiralia</taxon>
        <taxon>Lophotrochozoa</taxon>
        <taxon>Platyhelminthes</taxon>
        <taxon>Cestoda</taxon>
        <taxon>Eucestoda</taxon>
        <taxon>Diphyllobothriidea</taxon>
        <taxon>Diphyllobothriidae</taxon>
        <taxon>Schistocephalus</taxon>
    </lineage>
</organism>
<dbReference type="WBParaSite" id="SSLN_0000929101-mRNA-1">
    <property type="protein sequence ID" value="SSLN_0000929101-mRNA-1"/>
    <property type="gene ID" value="SSLN_0000929101"/>
</dbReference>
<name>A0A183SXJ9_SCHSO</name>
<evidence type="ECO:0000313" key="2">
    <source>
        <dbReference type="Proteomes" id="UP000275846"/>
    </source>
</evidence>
<dbReference type="Proteomes" id="UP000275846">
    <property type="component" value="Unassembled WGS sequence"/>
</dbReference>
<keyword evidence="2" id="KW-1185">Reference proteome</keyword>
<accession>A0A183SXJ9</accession>
<proteinExistence type="predicted"/>
<dbReference type="EMBL" id="UYSU01034943">
    <property type="protein sequence ID" value="VDL95332.1"/>
    <property type="molecule type" value="Genomic_DNA"/>
</dbReference>
<reference evidence="1 2" key="2">
    <citation type="submission" date="2018-11" db="EMBL/GenBank/DDBJ databases">
        <authorList>
            <consortium name="Pathogen Informatics"/>
        </authorList>
    </citation>
    <scope>NUCLEOTIDE SEQUENCE [LARGE SCALE GENOMIC DNA]</scope>
    <source>
        <strain evidence="1 2">NST_G2</strain>
    </source>
</reference>
<evidence type="ECO:0000313" key="1">
    <source>
        <dbReference type="EMBL" id="VDL95332.1"/>
    </source>
</evidence>
<evidence type="ECO:0000313" key="3">
    <source>
        <dbReference type="WBParaSite" id="SSLN_0000929101-mRNA-1"/>
    </source>
</evidence>
<protein>
    <submittedName>
        <fullName evidence="3">Endo/exonuclease/phosphatase domain-containing protein</fullName>
    </submittedName>
</protein>
<reference evidence="3" key="1">
    <citation type="submission" date="2016-06" db="UniProtKB">
        <authorList>
            <consortium name="WormBaseParasite"/>
        </authorList>
    </citation>
    <scope>IDENTIFICATION</scope>
</reference>
<sequence>MGVDVHAADADGRQRLISAATPRATVTTGGLSQVRVPGAVCASTPKIPTTSPISKVQRRPRLTARKIRGLTTVTNHNTPYRHPTHHTLRAARVCTLPLAAWNLNFLLDNPRSNRPERRMALVARELARYEVDIADLSETLVSEQGQLEELGAGNTFFWSGWPKAERRDASVAFVLWNDIVG</sequence>